<name>F0YIH1_AURAN</name>
<dbReference type="InParanoid" id="F0YIH1"/>
<gene>
    <name evidence="2" type="ORF">AURANDRAFT_66701</name>
</gene>
<dbReference type="RefSeq" id="XP_009040190.1">
    <property type="nucleotide sequence ID" value="XM_009041942.1"/>
</dbReference>
<dbReference type="EMBL" id="GL833144">
    <property type="protein sequence ID" value="EGB05061.1"/>
    <property type="molecule type" value="Genomic_DNA"/>
</dbReference>
<keyword evidence="3" id="KW-1185">Reference proteome</keyword>
<reference evidence="2 3" key="1">
    <citation type="journal article" date="2011" name="Proc. Natl. Acad. Sci. U.S.A.">
        <title>Niche of harmful alga Aureococcus anophagefferens revealed through ecogenomics.</title>
        <authorList>
            <person name="Gobler C.J."/>
            <person name="Berry D.L."/>
            <person name="Dyhrman S.T."/>
            <person name="Wilhelm S.W."/>
            <person name="Salamov A."/>
            <person name="Lobanov A.V."/>
            <person name="Zhang Y."/>
            <person name="Collier J.L."/>
            <person name="Wurch L.L."/>
            <person name="Kustka A.B."/>
            <person name="Dill B.D."/>
            <person name="Shah M."/>
            <person name="VerBerkmoes N.C."/>
            <person name="Kuo A."/>
            <person name="Terry A."/>
            <person name="Pangilinan J."/>
            <person name="Lindquist E.A."/>
            <person name="Lucas S."/>
            <person name="Paulsen I.T."/>
            <person name="Hattenrath-Lehmann T.K."/>
            <person name="Talmage S.C."/>
            <person name="Walker E.A."/>
            <person name="Koch F."/>
            <person name="Burson A.M."/>
            <person name="Marcoval M.A."/>
            <person name="Tang Y.Z."/>
            <person name="Lecleir G.R."/>
            <person name="Coyne K.J."/>
            <person name="Berg G.M."/>
            <person name="Bertrand E.M."/>
            <person name="Saito M.A."/>
            <person name="Gladyshev V.N."/>
            <person name="Grigoriev I.V."/>
        </authorList>
    </citation>
    <scope>NUCLEOTIDE SEQUENCE [LARGE SCALE GENOMIC DNA]</scope>
    <source>
        <strain evidence="3">CCMP 1984</strain>
    </source>
</reference>
<evidence type="ECO:0000313" key="3">
    <source>
        <dbReference type="Proteomes" id="UP000002729"/>
    </source>
</evidence>
<protein>
    <submittedName>
        <fullName evidence="2">Uncharacterized protein</fullName>
    </submittedName>
</protein>
<accession>F0YIH1</accession>
<dbReference type="Proteomes" id="UP000002729">
    <property type="component" value="Unassembled WGS sequence"/>
</dbReference>
<sequence length="499" mass="50415">MMAMRLVLSLVAVVGGAGSRGSSGCEACVGLSARGCLDALGASLAALGDGSRVMVLETVLAGSDRCDGADLATCAARYDELVASLARPARLRRLRAACGGGRAAAAAAGAAAPDAFGAGGDGAAAAGPPWGVASLGGWSLGSAGRETATCAACDGAATRDGCVRAALAAHFDDAAGLAAVVDARVLGQPDDSDDDAARAALLAALWDGGVDGAARYAAVVSACAAVEARGRDAFLGDGRGAAYAEERRTGSCGACGDGDDAACAARLREALRAADDDDRLAVYEVAFAGGDDWCAGGNDAATCADRRADRLEGVLFDGLDDGARADALERACAAARRASGASWAAPLLGRKADDDEVNDLTTTTTTTAKTKKRGYVDGYGAARTAGAAAVAAGHASRSRGGSVNRRYKRKRTSLTFAKTCAKTVLPLAGLFAAFYVARAAARRLRGRRQGYARVPKSDDLPDAGGQVWAIPTSGLVRRPSAELLQQTADAMRDEERFQI</sequence>
<dbReference type="GeneID" id="20225911"/>
<proteinExistence type="predicted"/>
<feature type="chain" id="PRO_5003264712" evidence="1">
    <location>
        <begin position="20"/>
        <end position="499"/>
    </location>
</feature>
<feature type="signal peptide" evidence="1">
    <location>
        <begin position="1"/>
        <end position="19"/>
    </location>
</feature>
<organism evidence="3">
    <name type="scientific">Aureococcus anophagefferens</name>
    <name type="common">Harmful bloom alga</name>
    <dbReference type="NCBI Taxonomy" id="44056"/>
    <lineage>
        <taxon>Eukaryota</taxon>
        <taxon>Sar</taxon>
        <taxon>Stramenopiles</taxon>
        <taxon>Ochrophyta</taxon>
        <taxon>Pelagophyceae</taxon>
        <taxon>Pelagomonadales</taxon>
        <taxon>Pelagomonadaceae</taxon>
        <taxon>Aureococcus</taxon>
    </lineage>
</organism>
<evidence type="ECO:0000313" key="2">
    <source>
        <dbReference type="EMBL" id="EGB05061.1"/>
    </source>
</evidence>
<keyword evidence="1" id="KW-0732">Signal</keyword>
<evidence type="ECO:0000256" key="1">
    <source>
        <dbReference type="SAM" id="SignalP"/>
    </source>
</evidence>
<dbReference type="KEGG" id="aaf:AURANDRAFT_66701"/>
<dbReference type="AlphaFoldDB" id="F0YIH1"/>